<dbReference type="Pfam" id="PF01464">
    <property type="entry name" value="SLT"/>
    <property type="match status" value="1"/>
</dbReference>
<dbReference type="InterPro" id="IPR036365">
    <property type="entry name" value="PGBD-like_sf"/>
</dbReference>
<name>A0ABX9Q846_9BACT</name>
<evidence type="ECO:0000313" key="9">
    <source>
        <dbReference type="Proteomes" id="UP000278907"/>
    </source>
</evidence>
<dbReference type="CDD" id="cd01021">
    <property type="entry name" value="GEWL"/>
    <property type="match status" value="1"/>
</dbReference>
<dbReference type="InterPro" id="IPR002152">
    <property type="entry name" value="Glyco_hydro_23"/>
</dbReference>
<evidence type="ECO:0000259" key="7">
    <source>
        <dbReference type="Pfam" id="PF01471"/>
    </source>
</evidence>
<reference evidence="8 9" key="1">
    <citation type="submission" date="2018-09" db="EMBL/GenBank/DDBJ databases">
        <authorList>
            <person name="Livingstone P.G."/>
            <person name="Whitworth D.E."/>
        </authorList>
    </citation>
    <scope>NUCLEOTIDE SEQUENCE [LARGE SCALE GENOMIC DNA]</scope>
    <source>
        <strain evidence="8 9">CA031B</strain>
    </source>
</reference>
<gene>
    <name evidence="8" type="ORF">D7Y13_34895</name>
</gene>
<keyword evidence="9" id="KW-1185">Reference proteome</keyword>
<dbReference type="SUPFAM" id="SSF47090">
    <property type="entry name" value="PGBD-like"/>
    <property type="match status" value="1"/>
</dbReference>
<evidence type="ECO:0000313" key="8">
    <source>
        <dbReference type="EMBL" id="RKH93060.1"/>
    </source>
</evidence>
<accession>A0ABX9Q846</accession>
<protein>
    <recommendedName>
        <fullName evidence="1">Lysozyme g</fullName>
    </recommendedName>
    <alternativeName>
        <fullName evidence="4">1,4-beta-N-acetylmuramidase</fullName>
    </alternativeName>
</protein>
<dbReference type="InterPro" id="IPR002477">
    <property type="entry name" value="Peptidoglycan-bd-like"/>
</dbReference>
<feature type="compositionally biased region" description="Low complexity" evidence="5">
    <location>
        <begin position="1"/>
        <end position="19"/>
    </location>
</feature>
<evidence type="ECO:0000256" key="3">
    <source>
        <dbReference type="ARBA" id="ARBA00022801"/>
    </source>
</evidence>
<dbReference type="InterPro" id="IPR036366">
    <property type="entry name" value="PGBDSf"/>
</dbReference>
<evidence type="ECO:0000256" key="1">
    <source>
        <dbReference type="ARBA" id="ARBA00016485"/>
    </source>
</evidence>
<dbReference type="EMBL" id="RAWI01000421">
    <property type="protein sequence ID" value="RKH93060.1"/>
    <property type="molecule type" value="Genomic_DNA"/>
</dbReference>
<feature type="region of interest" description="Disordered" evidence="5">
    <location>
        <begin position="211"/>
        <end position="240"/>
    </location>
</feature>
<dbReference type="SUPFAM" id="SSF53955">
    <property type="entry name" value="Lysozyme-like"/>
    <property type="match status" value="1"/>
</dbReference>
<organism evidence="8 9">
    <name type="scientific">Corallococcus praedator</name>
    <dbReference type="NCBI Taxonomy" id="2316724"/>
    <lineage>
        <taxon>Bacteria</taxon>
        <taxon>Pseudomonadati</taxon>
        <taxon>Myxococcota</taxon>
        <taxon>Myxococcia</taxon>
        <taxon>Myxococcales</taxon>
        <taxon>Cystobacterineae</taxon>
        <taxon>Myxococcaceae</taxon>
        <taxon>Corallococcus</taxon>
    </lineage>
</organism>
<dbReference type="Gene3D" id="1.10.101.10">
    <property type="entry name" value="PGBD-like superfamily/PGBD"/>
    <property type="match status" value="1"/>
</dbReference>
<feature type="domain" description="Transglycosylase SLT" evidence="6">
    <location>
        <begin position="79"/>
        <end position="185"/>
    </location>
</feature>
<evidence type="ECO:0000256" key="4">
    <source>
        <dbReference type="ARBA" id="ARBA00031262"/>
    </source>
</evidence>
<dbReference type="InterPro" id="IPR008258">
    <property type="entry name" value="Transglycosylase_SLT_dom_1"/>
</dbReference>
<feature type="region of interest" description="Disordered" evidence="5">
    <location>
        <begin position="305"/>
        <end position="367"/>
    </location>
</feature>
<dbReference type="PRINTS" id="PR00749">
    <property type="entry name" value="LYSOZYMEG"/>
</dbReference>
<feature type="compositionally biased region" description="Low complexity" evidence="5">
    <location>
        <begin position="217"/>
        <end position="234"/>
    </location>
</feature>
<sequence>MSLSATTTSQRTNSTRSQAVTATSARNGAANPNAILSQYTPTGASARTARQDGLQPGVAASTKMAQADLKRILPFKGAIEAAAAKHGVPPALLAAIASRESRGGAALDRTGHGDGGNGFGVMQVDHRYHQTQGGPTSAAHIDQAAGILKGMLNTVKKDHPDWSEAQQLRGAVAAYNSGTGNVRTLAGMDQGTTGNDYSNDVWARAQALAPSFGGATGTNTPTQPSTTTQRPAQTKDSFEQAGPKRWTTAPTLEQVKAGGVKLSEGMQGPAVKQIQEMLGIPADGKYGPVTAKAVAAFQKAHDLRPGTAEGHVGPTTLQTLQNTRGTGNTTNTGNTNTTGGVKPGNTTTGTNTNNTTGATNNNGAVLGNGVRINTNDPTLKKLATSSLNNGATGYCVRTTLDNMSRLGIPNTPAATGNDPNNPRGGMAQMLRKGWDSIPFPGSRQQTIKSPYGNATANVVTADQYKKLVAEGKVPDGAIIFQSRHGWDYSGGSKGNDMGIVRNGGKTTHNYKDMPSIIYSDCKEVVILVPKGAIQRD</sequence>
<dbReference type="PANTHER" id="PTHR31698">
    <property type="entry name" value="LYSOZYME G FAMILY MEMBER"/>
    <property type="match status" value="1"/>
</dbReference>
<feature type="domain" description="Peptidoglycan binding-like" evidence="7">
    <location>
        <begin position="268"/>
        <end position="320"/>
    </location>
</feature>
<dbReference type="Gene3D" id="1.10.530.10">
    <property type="match status" value="1"/>
</dbReference>
<comment type="caution">
    <text evidence="8">The sequence shown here is derived from an EMBL/GenBank/DDBJ whole genome shotgun (WGS) entry which is preliminary data.</text>
</comment>
<dbReference type="RefSeq" id="WP_120582740.1">
    <property type="nucleotide sequence ID" value="NZ_RAWI01000421.1"/>
</dbReference>
<evidence type="ECO:0000259" key="6">
    <source>
        <dbReference type="Pfam" id="PF01464"/>
    </source>
</evidence>
<dbReference type="Pfam" id="PF01471">
    <property type="entry name" value="PG_binding_1"/>
    <property type="match status" value="1"/>
</dbReference>
<dbReference type="InterPro" id="IPR023346">
    <property type="entry name" value="Lysozyme-like_dom_sf"/>
</dbReference>
<evidence type="ECO:0000256" key="5">
    <source>
        <dbReference type="SAM" id="MobiDB-lite"/>
    </source>
</evidence>
<keyword evidence="3" id="KW-0378">Hydrolase</keyword>
<proteinExistence type="predicted"/>
<evidence type="ECO:0000256" key="2">
    <source>
        <dbReference type="ARBA" id="ARBA00022529"/>
    </source>
</evidence>
<feature type="compositionally biased region" description="Low complexity" evidence="5">
    <location>
        <begin position="322"/>
        <end position="367"/>
    </location>
</feature>
<dbReference type="PANTHER" id="PTHR31698:SF8">
    <property type="entry name" value="LYSOZYME G-RELATED"/>
    <property type="match status" value="1"/>
</dbReference>
<dbReference type="Proteomes" id="UP000278907">
    <property type="component" value="Unassembled WGS sequence"/>
</dbReference>
<keyword evidence="2" id="KW-0929">Antimicrobial</keyword>
<feature type="region of interest" description="Disordered" evidence="5">
    <location>
        <begin position="1"/>
        <end position="36"/>
    </location>
</feature>